<dbReference type="eggNOG" id="ENOG502TKI1">
    <property type="taxonomic scope" value="Eukaryota"/>
</dbReference>
<feature type="domain" description="Sdz-33 F-box" evidence="1">
    <location>
        <begin position="133"/>
        <end position="196"/>
    </location>
</feature>
<dbReference type="PANTHER" id="PTHR21503">
    <property type="entry name" value="F-BOX-CONTAINING HYPOTHETICAL PROTEIN C.ELEGANS"/>
    <property type="match status" value="1"/>
</dbReference>
<name>A0A1I7U1T3_9PELO</name>
<proteinExistence type="predicted"/>
<dbReference type="WBParaSite" id="Csp11.Scaffold629.g13989.t1">
    <property type="protein sequence ID" value="Csp11.Scaffold629.g13989.t1"/>
    <property type="gene ID" value="Csp11.Scaffold629.g13989"/>
</dbReference>
<accession>A0A1I7U1T3</accession>
<evidence type="ECO:0000313" key="2">
    <source>
        <dbReference type="Proteomes" id="UP000095282"/>
    </source>
</evidence>
<protein>
    <submittedName>
        <fullName evidence="3">FBA_2 domain-containing protein</fullName>
    </submittedName>
</protein>
<organism evidence="2 3">
    <name type="scientific">Caenorhabditis tropicalis</name>
    <dbReference type="NCBI Taxonomy" id="1561998"/>
    <lineage>
        <taxon>Eukaryota</taxon>
        <taxon>Metazoa</taxon>
        <taxon>Ecdysozoa</taxon>
        <taxon>Nematoda</taxon>
        <taxon>Chromadorea</taxon>
        <taxon>Rhabditida</taxon>
        <taxon>Rhabditina</taxon>
        <taxon>Rhabditomorpha</taxon>
        <taxon>Rhabditoidea</taxon>
        <taxon>Rhabditidae</taxon>
        <taxon>Peloderinae</taxon>
        <taxon>Caenorhabditis</taxon>
    </lineage>
</organism>
<dbReference type="Pfam" id="PF07735">
    <property type="entry name" value="FBA_2"/>
    <property type="match status" value="1"/>
</dbReference>
<dbReference type="AlphaFoldDB" id="A0A1I7U1T3"/>
<evidence type="ECO:0000259" key="1">
    <source>
        <dbReference type="Pfam" id="PF07735"/>
    </source>
</evidence>
<keyword evidence="2" id="KW-1185">Reference proteome</keyword>
<reference evidence="3" key="1">
    <citation type="submission" date="2016-11" db="UniProtKB">
        <authorList>
            <consortium name="WormBaseParasite"/>
        </authorList>
    </citation>
    <scope>IDENTIFICATION</scope>
</reference>
<evidence type="ECO:0000313" key="3">
    <source>
        <dbReference type="WBParaSite" id="Csp11.Scaffold629.g13989.t1"/>
    </source>
</evidence>
<dbReference type="InterPro" id="IPR012885">
    <property type="entry name" value="F-box_Sdz-33"/>
</dbReference>
<sequence length="273" mass="31593">MNEGEEHLTSIQETAARGRKEKVTVNGHSTFLTYNTREATIETFWEEPIVGAMELVEHVTSLFGIHVNSVLVNTKLGTRLMNWVERRQGSLKMVHVVSYDSMELESEALKNIIMECESEVIYVETPYSTQFEIQNLHKKVDVFVSLNGQWITVDNLMTLDCIEIVVKLQEFSYAEMNTLIKHWVNGGSPRLKIFEIPVYDDNDEELLDGLDAQWKDEKTTILDDDLYTGFFEVVRSDGITAGFRMFSDFFWFGVWPRDNQNLLDLNSFLKCYT</sequence>
<dbReference type="Proteomes" id="UP000095282">
    <property type="component" value="Unplaced"/>
</dbReference>
<dbReference type="STRING" id="1561998.A0A1I7U1T3"/>